<name>A0A9W8EDX8_9FUNG</name>
<accession>A0A9W8EDX8</accession>
<sequence length="285" mass="32925">MASTPIQRQQSRSGAVQYTQRHLLQRRDAVHHRDLDDDTHRRLSDAPGLDSSASNNRGTDARANLLEQISNELLPLFSPDEYWYFRDVFVYHGVHRLLQELGAGVRWLLVDDAEDQQFADQIMRYLMRAADHYSDHWGSLGLLAITYKTLDMFTGQFNDHERSFVGDCLENAIQALRNILKWQVFIKAQNLYRTGIAVHHPNVSGFTDYYQAFQVEFGDIISSEWIGKNIQLFHSLMRAVRYQNEDNGVQLLGRFIMVHISAPDQRHMLIASALSSELEAQLLEY</sequence>
<gene>
    <name evidence="2" type="ORF">H4R34_002599</name>
</gene>
<keyword evidence="3" id="KW-1185">Reference proteome</keyword>
<reference evidence="2" key="1">
    <citation type="submission" date="2022-07" db="EMBL/GenBank/DDBJ databases">
        <title>Phylogenomic reconstructions and comparative analyses of Kickxellomycotina fungi.</title>
        <authorList>
            <person name="Reynolds N.K."/>
            <person name="Stajich J.E."/>
            <person name="Barry K."/>
            <person name="Grigoriev I.V."/>
            <person name="Crous P."/>
            <person name="Smith M.E."/>
        </authorList>
    </citation>
    <scope>NUCLEOTIDE SEQUENCE</scope>
    <source>
        <strain evidence="2">RSA 567</strain>
    </source>
</reference>
<dbReference type="Proteomes" id="UP001151582">
    <property type="component" value="Unassembled WGS sequence"/>
</dbReference>
<evidence type="ECO:0000256" key="1">
    <source>
        <dbReference type="SAM" id="MobiDB-lite"/>
    </source>
</evidence>
<protein>
    <submittedName>
        <fullName evidence="2">Uncharacterized protein</fullName>
    </submittedName>
</protein>
<proteinExistence type="predicted"/>
<organism evidence="2 3">
    <name type="scientific">Dimargaris verticillata</name>
    <dbReference type="NCBI Taxonomy" id="2761393"/>
    <lineage>
        <taxon>Eukaryota</taxon>
        <taxon>Fungi</taxon>
        <taxon>Fungi incertae sedis</taxon>
        <taxon>Zoopagomycota</taxon>
        <taxon>Kickxellomycotina</taxon>
        <taxon>Dimargaritomycetes</taxon>
        <taxon>Dimargaritales</taxon>
        <taxon>Dimargaritaceae</taxon>
        <taxon>Dimargaris</taxon>
    </lineage>
</organism>
<evidence type="ECO:0000313" key="3">
    <source>
        <dbReference type="Proteomes" id="UP001151582"/>
    </source>
</evidence>
<dbReference type="EMBL" id="JANBQB010000187">
    <property type="protein sequence ID" value="KAJ1980037.1"/>
    <property type="molecule type" value="Genomic_DNA"/>
</dbReference>
<comment type="caution">
    <text evidence="2">The sequence shown here is derived from an EMBL/GenBank/DDBJ whole genome shotgun (WGS) entry which is preliminary data.</text>
</comment>
<feature type="compositionally biased region" description="Basic and acidic residues" evidence="1">
    <location>
        <begin position="29"/>
        <end position="44"/>
    </location>
</feature>
<dbReference type="OrthoDB" id="10450076at2759"/>
<dbReference type="AlphaFoldDB" id="A0A9W8EDX8"/>
<feature type="region of interest" description="Disordered" evidence="1">
    <location>
        <begin position="29"/>
        <end position="57"/>
    </location>
</feature>
<evidence type="ECO:0000313" key="2">
    <source>
        <dbReference type="EMBL" id="KAJ1980037.1"/>
    </source>
</evidence>